<gene>
    <name evidence="4" type="ORF">FNB15_03250</name>
</gene>
<dbReference type="Pfam" id="PF01408">
    <property type="entry name" value="GFO_IDH_MocA"/>
    <property type="match status" value="1"/>
</dbReference>
<evidence type="ECO:0000259" key="3">
    <source>
        <dbReference type="Pfam" id="PF22725"/>
    </source>
</evidence>
<dbReference type="AlphaFoldDB" id="A0A516GXV4"/>
<protein>
    <submittedName>
        <fullName evidence="4">Gfo/Idh/MocA family oxidoreductase</fullName>
    </submittedName>
</protein>
<keyword evidence="1" id="KW-0560">Oxidoreductase</keyword>
<dbReference type="PANTHER" id="PTHR43818">
    <property type="entry name" value="BCDNA.GH03377"/>
    <property type="match status" value="1"/>
</dbReference>
<feature type="domain" description="Gfo/Idh/MocA-like oxidoreductase N-terminal" evidence="2">
    <location>
        <begin position="2"/>
        <end position="117"/>
    </location>
</feature>
<reference evidence="4 5" key="1">
    <citation type="submission" date="2019-07" db="EMBL/GenBank/DDBJ databases">
        <title>Genome sequencing for Ferrovibrio sp. K5.</title>
        <authorList>
            <person name="Park S.-J."/>
        </authorList>
    </citation>
    <scope>NUCLEOTIDE SEQUENCE [LARGE SCALE GENOMIC DNA]</scope>
    <source>
        <strain evidence="4 5">K5</strain>
    </source>
</reference>
<evidence type="ECO:0000259" key="2">
    <source>
        <dbReference type="Pfam" id="PF01408"/>
    </source>
</evidence>
<keyword evidence="5" id="KW-1185">Reference proteome</keyword>
<evidence type="ECO:0000313" key="5">
    <source>
        <dbReference type="Proteomes" id="UP000317496"/>
    </source>
</evidence>
<dbReference type="GO" id="GO:0000166">
    <property type="term" value="F:nucleotide binding"/>
    <property type="evidence" value="ECO:0007669"/>
    <property type="project" value="InterPro"/>
</dbReference>
<evidence type="ECO:0000256" key="1">
    <source>
        <dbReference type="ARBA" id="ARBA00023002"/>
    </source>
</evidence>
<dbReference type="Proteomes" id="UP000317496">
    <property type="component" value="Chromosome"/>
</dbReference>
<dbReference type="InterPro" id="IPR055170">
    <property type="entry name" value="GFO_IDH_MocA-like_dom"/>
</dbReference>
<dbReference type="InterPro" id="IPR036291">
    <property type="entry name" value="NAD(P)-bd_dom_sf"/>
</dbReference>
<dbReference type="OrthoDB" id="9801953at2"/>
<dbReference type="InterPro" id="IPR000683">
    <property type="entry name" value="Gfo/Idh/MocA-like_OxRdtase_N"/>
</dbReference>
<dbReference type="GO" id="GO:0016491">
    <property type="term" value="F:oxidoreductase activity"/>
    <property type="evidence" value="ECO:0007669"/>
    <property type="project" value="UniProtKB-KW"/>
</dbReference>
<proteinExistence type="predicted"/>
<dbReference type="RefSeq" id="WP_144067334.1">
    <property type="nucleotide sequence ID" value="NZ_CP041636.1"/>
</dbReference>
<evidence type="ECO:0000313" key="4">
    <source>
        <dbReference type="EMBL" id="QDO96353.1"/>
    </source>
</evidence>
<dbReference type="InterPro" id="IPR050463">
    <property type="entry name" value="Gfo/Idh/MocA_oxidrdct_glycsds"/>
</dbReference>
<sequence length="325" mass="35218">MRLAIVGCGLIGGKRAAAALVEGHAVTVVCDINTERAAALARSTGARVAMDWQEAVKADCDIVVVATTHALLAPVSIAAVQAGKHVLVEKPAGLNGAEVSAVAAEARKHNRLIKVGFNHRFHPGLWKAREMVATGAVGPLMFIRGRYGHGGRVGYDKEWRCVPEISGGGELIDQGAHLIDLSRWFLGDVTLDYGAALTSYWNISVDDNCFLALRGPKGEMAWLHASWSEWKNIFSFEIYGRDGKLTVEGLGGSYGVEKLTYHKMLPEMGPPETASWEYPFPDDSWIREYRDFSAAIAEGRRPVGDIDDAVAMHAIIDATYGRSGK</sequence>
<accession>A0A516GXV4</accession>
<dbReference type="Gene3D" id="3.30.360.10">
    <property type="entry name" value="Dihydrodipicolinate Reductase, domain 2"/>
    <property type="match status" value="1"/>
</dbReference>
<dbReference type="SUPFAM" id="SSF51735">
    <property type="entry name" value="NAD(P)-binding Rossmann-fold domains"/>
    <property type="match status" value="1"/>
</dbReference>
<dbReference type="KEGG" id="fer:FNB15_03250"/>
<dbReference type="Pfam" id="PF22725">
    <property type="entry name" value="GFO_IDH_MocA_C3"/>
    <property type="match status" value="1"/>
</dbReference>
<feature type="domain" description="GFO/IDH/MocA-like oxidoreductase" evidence="3">
    <location>
        <begin position="127"/>
        <end position="245"/>
    </location>
</feature>
<dbReference type="Gene3D" id="3.40.50.720">
    <property type="entry name" value="NAD(P)-binding Rossmann-like Domain"/>
    <property type="match status" value="1"/>
</dbReference>
<dbReference type="PANTHER" id="PTHR43818:SF11">
    <property type="entry name" value="BCDNA.GH03377"/>
    <property type="match status" value="1"/>
</dbReference>
<dbReference type="EMBL" id="CP041636">
    <property type="protein sequence ID" value="QDO96353.1"/>
    <property type="molecule type" value="Genomic_DNA"/>
</dbReference>
<dbReference type="SUPFAM" id="SSF55347">
    <property type="entry name" value="Glyceraldehyde-3-phosphate dehydrogenase-like, C-terminal domain"/>
    <property type="match status" value="1"/>
</dbReference>
<name>A0A516GXV4_9PROT</name>
<organism evidence="4 5">
    <name type="scientific">Ferrovibrio terrae</name>
    <dbReference type="NCBI Taxonomy" id="2594003"/>
    <lineage>
        <taxon>Bacteria</taxon>
        <taxon>Pseudomonadati</taxon>
        <taxon>Pseudomonadota</taxon>
        <taxon>Alphaproteobacteria</taxon>
        <taxon>Rhodospirillales</taxon>
        <taxon>Rhodospirillaceae</taxon>
        <taxon>Ferrovibrio</taxon>
    </lineage>
</organism>